<feature type="transmembrane region" description="Helical" evidence="1">
    <location>
        <begin position="30"/>
        <end position="50"/>
    </location>
</feature>
<gene>
    <name evidence="2" type="ORF">QR685DRAFT_97918</name>
</gene>
<keyword evidence="1" id="KW-0812">Transmembrane</keyword>
<reference evidence="2 3" key="1">
    <citation type="submission" date="2023-09" db="EMBL/GenBank/DDBJ databases">
        <title>Multi-omics analysis of a traditional fermented food reveals byproduct-associated fungal strains for waste-to-food upcycling.</title>
        <authorList>
            <consortium name="Lawrence Berkeley National Laboratory"/>
            <person name="Rekdal V.M."/>
            <person name="Villalobos-Escobedo J.M."/>
            <person name="Rodriguez-Valeron N."/>
            <person name="Garcia M.O."/>
            <person name="Vasquez D.P."/>
            <person name="Damayanti I."/>
            <person name="Sorensen P.M."/>
            <person name="Baidoo E.E."/>
            <person name="De Carvalho A.C."/>
            <person name="Riley R."/>
            <person name="Lipzen A."/>
            <person name="He G."/>
            <person name="Yan M."/>
            <person name="Haridas S."/>
            <person name="Daum C."/>
            <person name="Yoshinaga Y."/>
            <person name="Ng V."/>
            <person name="Grigoriev I.V."/>
            <person name="Munk R."/>
            <person name="Nuraida L."/>
            <person name="Wijaya C.H."/>
            <person name="Morales P.-C."/>
            <person name="Keasling J.D."/>
        </authorList>
    </citation>
    <scope>NUCLEOTIDE SEQUENCE [LARGE SCALE GENOMIC DNA]</scope>
    <source>
        <strain evidence="2 3">FGSC 2613</strain>
    </source>
</reference>
<keyword evidence="3" id="KW-1185">Reference proteome</keyword>
<evidence type="ECO:0000313" key="2">
    <source>
        <dbReference type="EMBL" id="KAL0466469.1"/>
    </source>
</evidence>
<protein>
    <submittedName>
        <fullName evidence="2">Uncharacterized protein</fullName>
    </submittedName>
</protein>
<evidence type="ECO:0000256" key="1">
    <source>
        <dbReference type="SAM" id="Phobius"/>
    </source>
</evidence>
<comment type="caution">
    <text evidence="2">The sequence shown here is derived from an EMBL/GenBank/DDBJ whole genome shotgun (WGS) entry which is preliminary data.</text>
</comment>
<accession>A0ABR3D190</accession>
<name>A0ABR3D190_NEUIN</name>
<keyword evidence="1" id="KW-0472">Membrane</keyword>
<sequence length="174" mass="19784">MRHIKNRGSFGNEGETGCWMRTGKGLGGNGVFFFLFSFSCNVYFYLLLPFSFSMSFLSRVSLVRVSTLHVFYSVFCSYGRGQAATGEWQWKREQDKKSGGRWKWVPFLRILCMARNGEKMDGRMEAVNPKGDVSTSSNGTSNGRSWGCWDYLPFENENSPIDHDIDNVPSPIIN</sequence>
<proteinExistence type="predicted"/>
<dbReference type="Proteomes" id="UP001451303">
    <property type="component" value="Unassembled WGS sequence"/>
</dbReference>
<evidence type="ECO:0000313" key="3">
    <source>
        <dbReference type="Proteomes" id="UP001451303"/>
    </source>
</evidence>
<organism evidence="2 3">
    <name type="scientific">Neurospora intermedia</name>
    <dbReference type="NCBI Taxonomy" id="5142"/>
    <lineage>
        <taxon>Eukaryota</taxon>
        <taxon>Fungi</taxon>
        <taxon>Dikarya</taxon>
        <taxon>Ascomycota</taxon>
        <taxon>Pezizomycotina</taxon>
        <taxon>Sordariomycetes</taxon>
        <taxon>Sordariomycetidae</taxon>
        <taxon>Sordariales</taxon>
        <taxon>Sordariaceae</taxon>
        <taxon>Neurospora</taxon>
    </lineage>
</organism>
<keyword evidence="1" id="KW-1133">Transmembrane helix</keyword>
<dbReference type="EMBL" id="JAVLET010000012">
    <property type="protein sequence ID" value="KAL0466469.1"/>
    <property type="molecule type" value="Genomic_DNA"/>
</dbReference>